<feature type="transmembrane region" description="Helical" evidence="1">
    <location>
        <begin position="59"/>
        <end position="79"/>
    </location>
</feature>
<dbReference type="Proteomes" id="UP000215224">
    <property type="component" value="Chromosome"/>
</dbReference>
<keyword evidence="1" id="KW-0472">Membrane</keyword>
<feature type="transmembrane region" description="Helical" evidence="1">
    <location>
        <begin position="33"/>
        <end position="50"/>
    </location>
</feature>
<reference evidence="2 3" key="1">
    <citation type="submission" date="2016-12" db="EMBL/GenBank/DDBJ databases">
        <title>The whole genome sequencing and assembly of Bacillus cohnii DSM 6307T strain.</title>
        <authorList>
            <person name="Lee Y.-J."/>
            <person name="Yi H."/>
            <person name="Bahn Y.-S."/>
            <person name="Kim J.F."/>
            <person name="Lee D.-W."/>
        </authorList>
    </citation>
    <scope>NUCLEOTIDE SEQUENCE [LARGE SCALE GENOMIC DNA]</scope>
    <source>
        <strain evidence="2 3">DSM 6307</strain>
    </source>
</reference>
<keyword evidence="1" id="KW-1133">Transmembrane helix</keyword>
<proteinExistence type="predicted"/>
<dbReference type="STRING" id="1314751.GCA_001591425_02694"/>
<dbReference type="RefSeq" id="WP_066417015.1">
    <property type="nucleotide sequence ID" value="NZ_CP018866.1"/>
</dbReference>
<keyword evidence="3" id="KW-1185">Reference proteome</keyword>
<sequence>MKKTTFIILFIILISLITMLTIDFLYYVGVINFQVTISLFSISVIIFIFDKSKSKNIKLIIFGILFMASFLLVIPNYSYSSAVEKVTSQYLGETVQSVEKNTAVYVDGFNFIKPTRHYIVTLKNDDFTQKYRVNPTTGKIFMHQ</sequence>
<name>A0A223KL63_9BACI</name>
<protein>
    <submittedName>
        <fullName evidence="2">Uncharacterized protein</fullName>
    </submittedName>
</protein>
<evidence type="ECO:0000313" key="3">
    <source>
        <dbReference type="Proteomes" id="UP000215224"/>
    </source>
</evidence>
<organism evidence="2 3">
    <name type="scientific">Sutcliffiella cohnii</name>
    <dbReference type="NCBI Taxonomy" id="33932"/>
    <lineage>
        <taxon>Bacteria</taxon>
        <taxon>Bacillati</taxon>
        <taxon>Bacillota</taxon>
        <taxon>Bacilli</taxon>
        <taxon>Bacillales</taxon>
        <taxon>Bacillaceae</taxon>
        <taxon>Sutcliffiella</taxon>
    </lineage>
</organism>
<accession>A0A223KL63</accession>
<dbReference type="AlphaFoldDB" id="A0A223KL63"/>
<dbReference type="KEGG" id="bcoh:BC6307_01805"/>
<feature type="transmembrane region" description="Helical" evidence="1">
    <location>
        <begin position="7"/>
        <end position="27"/>
    </location>
</feature>
<evidence type="ECO:0000313" key="2">
    <source>
        <dbReference type="EMBL" id="AST90104.1"/>
    </source>
</evidence>
<evidence type="ECO:0000256" key="1">
    <source>
        <dbReference type="SAM" id="Phobius"/>
    </source>
</evidence>
<dbReference type="EMBL" id="CP018866">
    <property type="protein sequence ID" value="AST90104.1"/>
    <property type="molecule type" value="Genomic_DNA"/>
</dbReference>
<gene>
    <name evidence="2" type="ORF">BC6307_01805</name>
</gene>
<keyword evidence="1" id="KW-0812">Transmembrane</keyword>